<name>A0AAD7GIJ6_MYCRO</name>
<dbReference type="AlphaFoldDB" id="A0AAD7GIJ6"/>
<accession>A0AAD7GIJ6</accession>
<feature type="region of interest" description="Disordered" evidence="1">
    <location>
        <begin position="748"/>
        <end position="772"/>
    </location>
</feature>
<reference evidence="2" key="1">
    <citation type="submission" date="2023-03" db="EMBL/GenBank/DDBJ databases">
        <title>Massive genome expansion in bonnet fungi (Mycena s.s.) driven by repeated elements and novel gene families across ecological guilds.</title>
        <authorList>
            <consortium name="Lawrence Berkeley National Laboratory"/>
            <person name="Harder C.B."/>
            <person name="Miyauchi S."/>
            <person name="Viragh M."/>
            <person name="Kuo A."/>
            <person name="Thoen E."/>
            <person name="Andreopoulos B."/>
            <person name="Lu D."/>
            <person name="Skrede I."/>
            <person name="Drula E."/>
            <person name="Henrissat B."/>
            <person name="Morin E."/>
            <person name="Kohler A."/>
            <person name="Barry K."/>
            <person name="LaButti K."/>
            <person name="Morin E."/>
            <person name="Salamov A."/>
            <person name="Lipzen A."/>
            <person name="Mereny Z."/>
            <person name="Hegedus B."/>
            <person name="Baldrian P."/>
            <person name="Stursova M."/>
            <person name="Weitz H."/>
            <person name="Taylor A."/>
            <person name="Grigoriev I.V."/>
            <person name="Nagy L.G."/>
            <person name="Martin F."/>
            <person name="Kauserud H."/>
        </authorList>
    </citation>
    <scope>NUCLEOTIDE SEQUENCE</scope>
    <source>
        <strain evidence="2">CBHHK067</strain>
    </source>
</reference>
<feature type="region of interest" description="Disordered" evidence="1">
    <location>
        <begin position="175"/>
        <end position="195"/>
    </location>
</feature>
<evidence type="ECO:0000256" key="1">
    <source>
        <dbReference type="SAM" id="MobiDB-lite"/>
    </source>
</evidence>
<evidence type="ECO:0000313" key="2">
    <source>
        <dbReference type="EMBL" id="KAJ7690740.1"/>
    </source>
</evidence>
<sequence length="1194" mass="128972">MQAVVILADYVQPTPCALSRPGLVNRTDIAGFLLFGPETERILQGDDECTQFGGELLPGGFVCMERGRSSKSSARLHIMVLAEPRVARDGTRDQTYLAMREGDDVVRIRGQPTTRKLATKGDDAIVLGQAGWAQRFRLGEPGYRVWRGDVVGGRGGGMSRVKLFRVSRKPDLTSSVSTLERKRYTSKKRPASLRNPRAREARLYLALSASSQLLLGYPIEVELGIRGTGPSSRRSSPHYNPYLPPGYAYDESPTVSHKVGLQSGLTGNHRYLLAGYASTTSHPVGLSSRRNMVSIHYFTRSLIGHPVSLRNMHGIDQACLATYPHPLNPSRILHGTTACELKATRAQIISSWVFLVHELASAMKELECLCSNNPFSRAHLEKPSLIPRIAASLDASLRAELPRALLNGFGILATDKSACSSAVAASPCHLGDTSCSSSRTIKHPKTCSEHAQVSGPAKPRQALRLDIGAAALLTEVEGHAASCMDELARRNFLTAFPALPLASGKIAVELGGCGKDSVNQPHKRLHIEDARTSDTLANALHPSLQSSAPALVRNEAAVELGGLDKQRLGQAEDHEVKDVDVMSSLGVFESPAPAVMKNEAVEHGGLKESHQQCTPPDLEIRTAENLCSKRFPMLAVLRAVPTSPAIAFVLSFSIVAVPSFFRRILCFPRLSLSTPNPRTNKANKRPPERLKLAPTTRNAEKQKETETQEDLLGAPELQTPPRAVTQPHSRTGFLMHQALSPVPPTIFYSRPRPSPAPSPPASPIYAHAPDSSPLSSVPASPVALARLTPAAVIAPKQKPAPKPVPKPTAKPWIPVMSAGPTFTGAGTSSAAALDFLKDVHLGFNARGVTGDTEKLMEVGDRFRHGTPADVWFKGHMFATWADFQKDFEVHFAGRKAIVKPKAQLLAELSGMRITVAQLAAGPVLVGREKIAPLIDFHERVKEAVMDAGAEKESEGVWAFHTALPCAVMLSVGGMPADWDAMLTALEKVPEDAVDVEIEHHRQRSAFNATIAHLNQAMQNVRVSSANPHVQPTTVVPTVAAPNPANAAPAPTMGQERGEHGEREEGSAREFRQGQRCRRDERQPPDTPKGRNRYATQITNWTSCNSQIPTESVAIYLTDTQSDPGQPRHAAESAGAPPVPVLKRKYRATCGTWFGCIHGPPVVVNVVEIAEVEGMPWYGGEQAQEGGGEAATANF</sequence>
<feature type="region of interest" description="Disordered" evidence="1">
    <location>
        <begin position="672"/>
        <end position="711"/>
    </location>
</feature>
<feature type="region of interest" description="Disordered" evidence="1">
    <location>
        <begin position="1036"/>
        <end position="1093"/>
    </location>
</feature>
<feature type="compositionally biased region" description="Pro residues" evidence="1">
    <location>
        <begin position="752"/>
        <end position="762"/>
    </location>
</feature>
<dbReference type="EMBL" id="JARKIE010000063">
    <property type="protein sequence ID" value="KAJ7690740.1"/>
    <property type="molecule type" value="Genomic_DNA"/>
</dbReference>
<feature type="compositionally biased region" description="Low complexity" evidence="1">
    <location>
        <begin position="1036"/>
        <end position="1051"/>
    </location>
</feature>
<dbReference type="Proteomes" id="UP001221757">
    <property type="component" value="Unassembled WGS sequence"/>
</dbReference>
<keyword evidence="3" id="KW-1185">Reference proteome</keyword>
<proteinExistence type="predicted"/>
<protein>
    <submittedName>
        <fullName evidence="2">Uncharacterized protein</fullName>
    </submittedName>
</protein>
<evidence type="ECO:0000313" key="3">
    <source>
        <dbReference type="Proteomes" id="UP001221757"/>
    </source>
</evidence>
<feature type="compositionally biased region" description="Basic and acidic residues" evidence="1">
    <location>
        <begin position="1055"/>
        <end position="1083"/>
    </location>
</feature>
<comment type="caution">
    <text evidence="2">The sequence shown here is derived from an EMBL/GenBank/DDBJ whole genome shotgun (WGS) entry which is preliminary data.</text>
</comment>
<organism evidence="2 3">
    <name type="scientific">Mycena rosella</name>
    <name type="common">Pink bonnet</name>
    <name type="synonym">Agaricus rosellus</name>
    <dbReference type="NCBI Taxonomy" id="1033263"/>
    <lineage>
        <taxon>Eukaryota</taxon>
        <taxon>Fungi</taxon>
        <taxon>Dikarya</taxon>
        <taxon>Basidiomycota</taxon>
        <taxon>Agaricomycotina</taxon>
        <taxon>Agaricomycetes</taxon>
        <taxon>Agaricomycetidae</taxon>
        <taxon>Agaricales</taxon>
        <taxon>Marasmiineae</taxon>
        <taxon>Mycenaceae</taxon>
        <taxon>Mycena</taxon>
    </lineage>
</organism>
<gene>
    <name evidence="2" type="ORF">B0H17DRAFT_1134249</name>
</gene>